<evidence type="ECO:0000313" key="3">
    <source>
        <dbReference type="Proteomes" id="UP000236161"/>
    </source>
</evidence>
<feature type="region of interest" description="Disordered" evidence="1">
    <location>
        <begin position="1"/>
        <end position="54"/>
    </location>
</feature>
<sequence length="54" mass="5415">MVGPSTRSIGGREAVLCSGDRTSADKESLRGSPQSPGPPGGGHGSIARHRTTKG</sequence>
<keyword evidence="3" id="KW-1185">Reference proteome</keyword>
<dbReference type="AlphaFoldDB" id="A0A2I0A944"/>
<gene>
    <name evidence="2" type="ORF">AXF42_Ash014016</name>
</gene>
<protein>
    <submittedName>
        <fullName evidence="2">Uncharacterized protein</fullName>
    </submittedName>
</protein>
<accession>A0A2I0A944</accession>
<dbReference type="EMBL" id="KZ452009">
    <property type="protein sequence ID" value="PKA52079.1"/>
    <property type="molecule type" value="Genomic_DNA"/>
</dbReference>
<reference evidence="2 3" key="1">
    <citation type="journal article" date="2017" name="Nature">
        <title>The Apostasia genome and the evolution of orchids.</title>
        <authorList>
            <person name="Zhang G.Q."/>
            <person name="Liu K.W."/>
            <person name="Li Z."/>
            <person name="Lohaus R."/>
            <person name="Hsiao Y.Y."/>
            <person name="Niu S.C."/>
            <person name="Wang J.Y."/>
            <person name="Lin Y.C."/>
            <person name="Xu Q."/>
            <person name="Chen L.J."/>
            <person name="Yoshida K."/>
            <person name="Fujiwara S."/>
            <person name="Wang Z.W."/>
            <person name="Zhang Y.Q."/>
            <person name="Mitsuda N."/>
            <person name="Wang M."/>
            <person name="Liu G.H."/>
            <person name="Pecoraro L."/>
            <person name="Huang H.X."/>
            <person name="Xiao X.J."/>
            <person name="Lin M."/>
            <person name="Wu X.Y."/>
            <person name="Wu W.L."/>
            <person name="Chen Y.Y."/>
            <person name="Chang S.B."/>
            <person name="Sakamoto S."/>
            <person name="Ohme-Takagi M."/>
            <person name="Yagi M."/>
            <person name="Zeng S.J."/>
            <person name="Shen C.Y."/>
            <person name="Yeh C.M."/>
            <person name="Luo Y.B."/>
            <person name="Tsai W.C."/>
            <person name="Van de Peer Y."/>
            <person name="Liu Z.J."/>
        </authorList>
    </citation>
    <scope>NUCLEOTIDE SEQUENCE [LARGE SCALE GENOMIC DNA]</scope>
    <source>
        <strain evidence="3">cv. Shenzhen</strain>
        <tissue evidence="2">Stem</tissue>
    </source>
</reference>
<proteinExistence type="predicted"/>
<dbReference type="Proteomes" id="UP000236161">
    <property type="component" value="Unassembled WGS sequence"/>
</dbReference>
<evidence type="ECO:0000256" key="1">
    <source>
        <dbReference type="SAM" id="MobiDB-lite"/>
    </source>
</evidence>
<name>A0A2I0A944_9ASPA</name>
<organism evidence="2 3">
    <name type="scientific">Apostasia shenzhenica</name>
    <dbReference type="NCBI Taxonomy" id="1088818"/>
    <lineage>
        <taxon>Eukaryota</taxon>
        <taxon>Viridiplantae</taxon>
        <taxon>Streptophyta</taxon>
        <taxon>Embryophyta</taxon>
        <taxon>Tracheophyta</taxon>
        <taxon>Spermatophyta</taxon>
        <taxon>Magnoliopsida</taxon>
        <taxon>Liliopsida</taxon>
        <taxon>Asparagales</taxon>
        <taxon>Orchidaceae</taxon>
        <taxon>Apostasioideae</taxon>
        <taxon>Apostasia</taxon>
    </lineage>
</organism>
<evidence type="ECO:0000313" key="2">
    <source>
        <dbReference type="EMBL" id="PKA52079.1"/>
    </source>
</evidence>